<dbReference type="eggNOG" id="COG5164">
    <property type="taxonomic scope" value="Bacteria"/>
</dbReference>
<evidence type="ECO:0008006" key="4">
    <source>
        <dbReference type="Google" id="ProtNLM"/>
    </source>
</evidence>
<dbReference type="GO" id="GO:0030020">
    <property type="term" value="F:extracellular matrix structural constituent conferring tensile strength"/>
    <property type="evidence" value="ECO:0007669"/>
    <property type="project" value="TreeGrafter"/>
</dbReference>
<evidence type="ECO:0000313" key="3">
    <source>
        <dbReference type="Proteomes" id="UP000015523"/>
    </source>
</evidence>
<organism evidence="2 3">
    <name type="scientific">Sphingobium ummariense RL-3</name>
    <dbReference type="NCBI Taxonomy" id="1346791"/>
    <lineage>
        <taxon>Bacteria</taxon>
        <taxon>Pseudomonadati</taxon>
        <taxon>Pseudomonadota</taxon>
        <taxon>Alphaproteobacteria</taxon>
        <taxon>Sphingomonadales</taxon>
        <taxon>Sphingomonadaceae</taxon>
        <taxon>Sphingobium</taxon>
    </lineage>
</organism>
<dbReference type="AlphaFoldDB" id="T0KA87"/>
<keyword evidence="3" id="KW-1185">Reference proteome</keyword>
<dbReference type="PATRIC" id="fig|1346791.3.peg.3929"/>
<feature type="compositionally biased region" description="Low complexity" evidence="1">
    <location>
        <begin position="40"/>
        <end position="61"/>
    </location>
</feature>
<gene>
    <name evidence="2" type="ORF">M529_20330</name>
</gene>
<dbReference type="RefSeq" id="WP_021319649.1">
    <property type="nucleotide sequence ID" value="NZ_AUWY01000122.1"/>
</dbReference>
<dbReference type="Pfam" id="PF01391">
    <property type="entry name" value="Collagen"/>
    <property type="match status" value="2"/>
</dbReference>
<dbReference type="GO" id="GO:0005615">
    <property type="term" value="C:extracellular space"/>
    <property type="evidence" value="ECO:0007669"/>
    <property type="project" value="TreeGrafter"/>
</dbReference>
<dbReference type="Proteomes" id="UP000015523">
    <property type="component" value="Unassembled WGS sequence"/>
</dbReference>
<comment type="caution">
    <text evidence="2">The sequence shown here is derived from an EMBL/GenBank/DDBJ whole genome shotgun (WGS) entry which is preliminary data.</text>
</comment>
<dbReference type="InterPro" id="IPR050149">
    <property type="entry name" value="Collagen_superfamily"/>
</dbReference>
<proteinExistence type="predicted"/>
<name>T0KA87_9SPHN</name>
<dbReference type="GO" id="GO:0031012">
    <property type="term" value="C:extracellular matrix"/>
    <property type="evidence" value="ECO:0007669"/>
    <property type="project" value="TreeGrafter"/>
</dbReference>
<dbReference type="OrthoDB" id="7433581at2"/>
<dbReference type="PANTHER" id="PTHR24023">
    <property type="entry name" value="COLLAGEN ALPHA"/>
    <property type="match status" value="1"/>
</dbReference>
<reference evidence="2 3" key="1">
    <citation type="journal article" date="2013" name="Genome Announc.">
        <title>Draft Genome Sequence of Sphingobium ummariense Strain RL-3, a Hexachlorocyclohexane-Degrading Bacterium.</title>
        <authorList>
            <person name="Kohli P."/>
            <person name="Dua A."/>
            <person name="Sangwan N."/>
            <person name="Oldach P."/>
            <person name="Khurana J.P."/>
            <person name="Lal R."/>
        </authorList>
    </citation>
    <scope>NUCLEOTIDE SEQUENCE [LARGE SCALE GENOMIC DNA]</scope>
    <source>
        <strain evidence="2 3">RL-3</strain>
    </source>
</reference>
<dbReference type="GO" id="GO:0030198">
    <property type="term" value="P:extracellular matrix organization"/>
    <property type="evidence" value="ECO:0007669"/>
    <property type="project" value="TreeGrafter"/>
</dbReference>
<evidence type="ECO:0000313" key="2">
    <source>
        <dbReference type="EMBL" id="EQB30318.1"/>
    </source>
</evidence>
<protein>
    <recommendedName>
        <fullName evidence="4">Collagen triple helix repeat protein</fullName>
    </recommendedName>
</protein>
<feature type="region of interest" description="Disordered" evidence="1">
    <location>
        <begin position="29"/>
        <end position="224"/>
    </location>
</feature>
<feature type="compositionally biased region" description="Low complexity" evidence="1">
    <location>
        <begin position="155"/>
        <end position="168"/>
    </location>
</feature>
<dbReference type="EMBL" id="AUWY01000122">
    <property type="protein sequence ID" value="EQB30318.1"/>
    <property type="molecule type" value="Genomic_DNA"/>
</dbReference>
<accession>T0KA87</accession>
<dbReference type="STRING" id="1346791.M529_20330"/>
<dbReference type="InterPro" id="IPR008160">
    <property type="entry name" value="Collagen"/>
</dbReference>
<evidence type="ECO:0000256" key="1">
    <source>
        <dbReference type="SAM" id="MobiDB-lite"/>
    </source>
</evidence>
<feature type="compositionally biased region" description="Low complexity" evidence="1">
    <location>
        <begin position="209"/>
        <end position="224"/>
    </location>
</feature>
<dbReference type="PANTHER" id="PTHR24023:SF1082">
    <property type="entry name" value="COLLAGEN TRIPLE HELIX REPEAT"/>
    <property type="match status" value="1"/>
</dbReference>
<sequence length="576" mass="56404">MAQEVGLTELAAQAEIEIIDVNSGLVAIPGPKGDKGDQGDVGPEGPQGVAGPAGPVGAAGPKGDKGDKGDIGNTGPVGPAGPIGLTGAKGDKGDTGERGPQGATGPTGEIGPKGDKGETGAASTIAGPIGPVGPQGPKGDKGDRGDTGLTGAQGPKGDTGATGPAGAASMVPGPKGDTGERGPQGETGPTGAASTIPGPQGPKGDKGDTGPAGAPGTPGPAGTDVADFYFEDGTLKLEMSNGSIWEAFIPVGEGGSGTPGQDGVGVVSVAINGAGYLLVTLSDGNVIDAGVAKGADGAAGATGPKGDTGATGANGIGVPAGGSTGQVLRKTNGTDYNTSWVTLSGIPTGGATGQVLAKSSATNYAVGWVTPSSGGGGTGKPWYFDAPLASTFTLQSGNAVQLSLTDDPDAGLLVKSGASATGDISRVAYRTLTNKALDWDVVIRAPIIMNDSDYRKGGLMVMDSTTNRHIICGQMNEYQPFGIIKFTGLTGGYGGSITAQAFKSQPDFYRASCVGSTLTFYVSHCGKNWLQVGATAIGDAFGARPDRIGVGFNISTSDPLQASMTVDCFKLTGPAV</sequence>